<reference evidence="1 2" key="2">
    <citation type="journal article" date="2017" name="Nature">
        <title>The Apostasia genome and the evolution of orchids.</title>
        <authorList>
            <person name="Zhang G.Q."/>
            <person name="Liu K.W."/>
            <person name="Li Z."/>
            <person name="Lohaus R."/>
            <person name="Hsiao Y.Y."/>
            <person name="Niu S.C."/>
            <person name="Wang J.Y."/>
            <person name="Lin Y.C."/>
            <person name="Xu Q."/>
            <person name="Chen L.J."/>
            <person name="Yoshida K."/>
            <person name="Fujiwara S."/>
            <person name="Wang Z.W."/>
            <person name="Zhang Y.Q."/>
            <person name="Mitsuda N."/>
            <person name="Wang M."/>
            <person name="Liu G.H."/>
            <person name="Pecoraro L."/>
            <person name="Huang H.X."/>
            <person name="Xiao X.J."/>
            <person name="Lin M."/>
            <person name="Wu X.Y."/>
            <person name="Wu W.L."/>
            <person name="Chen Y.Y."/>
            <person name="Chang S.B."/>
            <person name="Sakamoto S."/>
            <person name="Ohme-Takagi M."/>
            <person name="Yagi M."/>
            <person name="Zeng S.J."/>
            <person name="Shen C.Y."/>
            <person name="Yeh C.M."/>
            <person name="Luo Y.B."/>
            <person name="Tsai W.C."/>
            <person name="Van de Peer Y."/>
            <person name="Liu Z.J."/>
        </authorList>
    </citation>
    <scope>NUCLEOTIDE SEQUENCE [LARGE SCALE GENOMIC DNA]</scope>
    <source>
        <tissue evidence="1">The whole plant</tissue>
    </source>
</reference>
<proteinExistence type="predicted"/>
<sequence length="91" mass="10507">MTCAIYIKSVVMNKYKRFVVSDEDSQKIFMDPESGLEFSFINRRCFARVYLLQDLEAVSPISELGLDSLLDPLQINKLVDALSQRYTILRP</sequence>
<gene>
    <name evidence="1" type="primary">FPG1</name>
    <name evidence="1" type="ORF">MA16_Dca026970</name>
</gene>
<evidence type="ECO:0000313" key="2">
    <source>
        <dbReference type="Proteomes" id="UP000233837"/>
    </source>
</evidence>
<protein>
    <submittedName>
        <fullName evidence="1">Formamidopyrimidine-DNA glycosylase</fullName>
    </submittedName>
</protein>
<accession>A0A2I0X6A8</accession>
<organism evidence="1 2">
    <name type="scientific">Dendrobium catenatum</name>
    <dbReference type="NCBI Taxonomy" id="906689"/>
    <lineage>
        <taxon>Eukaryota</taxon>
        <taxon>Viridiplantae</taxon>
        <taxon>Streptophyta</taxon>
        <taxon>Embryophyta</taxon>
        <taxon>Tracheophyta</taxon>
        <taxon>Spermatophyta</taxon>
        <taxon>Magnoliopsida</taxon>
        <taxon>Liliopsida</taxon>
        <taxon>Asparagales</taxon>
        <taxon>Orchidaceae</taxon>
        <taxon>Epidendroideae</taxon>
        <taxon>Malaxideae</taxon>
        <taxon>Dendrobiinae</taxon>
        <taxon>Dendrobium</taxon>
    </lineage>
</organism>
<reference evidence="1 2" key="1">
    <citation type="journal article" date="2016" name="Sci. Rep.">
        <title>The Dendrobium catenatum Lindl. genome sequence provides insights into polysaccharide synthase, floral development and adaptive evolution.</title>
        <authorList>
            <person name="Zhang G.Q."/>
            <person name="Xu Q."/>
            <person name="Bian C."/>
            <person name="Tsai W.C."/>
            <person name="Yeh C.M."/>
            <person name="Liu K.W."/>
            <person name="Yoshida K."/>
            <person name="Zhang L.S."/>
            <person name="Chang S.B."/>
            <person name="Chen F."/>
            <person name="Shi Y."/>
            <person name="Su Y.Y."/>
            <person name="Zhang Y.Q."/>
            <person name="Chen L.J."/>
            <person name="Yin Y."/>
            <person name="Lin M."/>
            <person name="Huang H."/>
            <person name="Deng H."/>
            <person name="Wang Z.W."/>
            <person name="Zhu S.L."/>
            <person name="Zhao X."/>
            <person name="Deng C."/>
            <person name="Niu S.C."/>
            <person name="Huang J."/>
            <person name="Wang M."/>
            <person name="Liu G.H."/>
            <person name="Yang H.J."/>
            <person name="Xiao X.J."/>
            <person name="Hsiao Y.Y."/>
            <person name="Wu W.L."/>
            <person name="Chen Y.Y."/>
            <person name="Mitsuda N."/>
            <person name="Ohme-Takagi M."/>
            <person name="Luo Y.B."/>
            <person name="Van de Peer Y."/>
            <person name="Liu Z.J."/>
        </authorList>
    </citation>
    <scope>NUCLEOTIDE SEQUENCE [LARGE SCALE GENOMIC DNA]</scope>
    <source>
        <tissue evidence="1">The whole plant</tissue>
    </source>
</reference>
<dbReference type="EMBL" id="KZ502112">
    <property type="protein sequence ID" value="PKU83431.1"/>
    <property type="molecule type" value="Genomic_DNA"/>
</dbReference>
<name>A0A2I0X6A8_9ASPA</name>
<evidence type="ECO:0000313" key="1">
    <source>
        <dbReference type="EMBL" id="PKU83431.1"/>
    </source>
</evidence>
<dbReference type="Proteomes" id="UP000233837">
    <property type="component" value="Unassembled WGS sequence"/>
</dbReference>
<dbReference type="STRING" id="906689.A0A2I0X6A8"/>
<keyword evidence="2" id="KW-1185">Reference proteome</keyword>
<dbReference type="AlphaFoldDB" id="A0A2I0X6A8"/>